<evidence type="ECO:0000256" key="7">
    <source>
        <dbReference type="ARBA" id="ARBA00023004"/>
    </source>
</evidence>
<dbReference type="InterPro" id="IPR036396">
    <property type="entry name" value="Cyt_P450_sf"/>
</dbReference>
<evidence type="ECO:0000313" key="12">
    <source>
        <dbReference type="EMBL" id="EPQ58609.1"/>
    </source>
</evidence>
<sequence length="508" mass="57374">MEIDATYFAVPFSGLVVAVAFLYWLRCQRHTTAAPLPPGPKAFPLIGNVLDIPRSKPWNTFTKWGRRYGPIVHVSAFGKSFIILNDSQTAIEMLDKKNRIYNGRPNFVMAGELVGWGEAHPLSQPTQTWSEYRRMTLQFIGTKAKLEAFTELLEQETLVYVQRIQVNPTAWKGHIRRLAGSIVLRMTYGYKAAEEDDAMVHLVDTAMDTFSETTAANVFLVDTFPFLRYLPEWFPGASFKSKARRYNAIAQKMVQRPFEWAKQRYEKGVGEPCFVSDCLSKEELTPDKEQVLKWAAAGICGGGADTTVAGIEAFFFAMASQKDAQERAQAEVDAVVGANRLPTLADRARLPYFEALYLEVIRMYVFIPMGLPHASLEDDIHEGYFIPKGSIMIPNMREIYRDPKTYTNPERFDPQRFLPTSDHEMAKDPRDYLFGFGRRRCPGIYLADASMWLACVAVLAAFDIRPPMEDGKLGVPQDNFTTETISHPEDFEPIIKARGTANGIAIVE</sequence>
<dbReference type="SUPFAM" id="SSF48264">
    <property type="entry name" value="Cytochrome P450"/>
    <property type="match status" value="1"/>
</dbReference>
<evidence type="ECO:0000256" key="11">
    <source>
        <dbReference type="SAM" id="Phobius"/>
    </source>
</evidence>
<dbReference type="Pfam" id="PF00067">
    <property type="entry name" value="p450"/>
    <property type="match status" value="1"/>
</dbReference>
<dbReference type="GeneID" id="19305656"/>
<dbReference type="GO" id="GO:0020037">
    <property type="term" value="F:heme binding"/>
    <property type="evidence" value="ECO:0007669"/>
    <property type="project" value="InterPro"/>
</dbReference>
<evidence type="ECO:0000256" key="6">
    <source>
        <dbReference type="ARBA" id="ARBA00023002"/>
    </source>
</evidence>
<dbReference type="PANTHER" id="PTHR46300">
    <property type="entry name" value="P450, PUTATIVE (EUROFUNG)-RELATED-RELATED"/>
    <property type="match status" value="1"/>
</dbReference>
<proteinExistence type="inferred from homology"/>
<dbReference type="GO" id="GO:0016705">
    <property type="term" value="F:oxidoreductase activity, acting on paired donors, with incorporation or reduction of molecular oxygen"/>
    <property type="evidence" value="ECO:0007669"/>
    <property type="project" value="InterPro"/>
</dbReference>
<evidence type="ECO:0000256" key="4">
    <source>
        <dbReference type="ARBA" id="ARBA00022617"/>
    </source>
</evidence>
<dbReference type="InterPro" id="IPR050364">
    <property type="entry name" value="Cytochrome_P450_fung"/>
</dbReference>
<keyword evidence="6 10" id="KW-0560">Oxidoreductase</keyword>
<evidence type="ECO:0000256" key="9">
    <source>
        <dbReference type="PIRSR" id="PIRSR602401-1"/>
    </source>
</evidence>
<feature type="transmembrane region" description="Helical" evidence="11">
    <location>
        <begin position="7"/>
        <end position="25"/>
    </location>
</feature>
<comment type="similarity">
    <text evidence="3 10">Belongs to the cytochrome P450 family.</text>
</comment>
<dbReference type="PANTHER" id="PTHR46300:SF7">
    <property type="entry name" value="P450, PUTATIVE (EUROFUNG)-RELATED"/>
    <property type="match status" value="1"/>
</dbReference>
<dbReference type="GO" id="GO:0005506">
    <property type="term" value="F:iron ion binding"/>
    <property type="evidence" value="ECO:0007669"/>
    <property type="project" value="InterPro"/>
</dbReference>
<dbReference type="OrthoDB" id="2789670at2759"/>
<dbReference type="InterPro" id="IPR017972">
    <property type="entry name" value="Cyt_P450_CS"/>
</dbReference>
<accession>S7RYW3</accession>
<comment type="pathway">
    <text evidence="2">Secondary metabolite biosynthesis.</text>
</comment>
<evidence type="ECO:0000313" key="13">
    <source>
        <dbReference type="Proteomes" id="UP000030669"/>
    </source>
</evidence>
<dbReference type="AlphaFoldDB" id="S7RYW3"/>
<feature type="binding site" description="axial binding residue" evidence="9">
    <location>
        <position position="441"/>
    </location>
    <ligand>
        <name>heme</name>
        <dbReference type="ChEBI" id="CHEBI:30413"/>
    </ligand>
    <ligandPart>
        <name>Fe</name>
        <dbReference type="ChEBI" id="CHEBI:18248"/>
    </ligandPart>
</feature>
<keyword evidence="4 9" id="KW-0349">Heme</keyword>
<evidence type="ECO:0000256" key="10">
    <source>
        <dbReference type="RuleBase" id="RU000461"/>
    </source>
</evidence>
<dbReference type="EMBL" id="KB469298">
    <property type="protein sequence ID" value="EPQ58609.1"/>
    <property type="molecule type" value="Genomic_DNA"/>
</dbReference>
<protein>
    <submittedName>
        <fullName evidence="12">Cytochrome P450</fullName>
    </submittedName>
</protein>
<dbReference type="RefSeq" id="XP_007862857.1">
    <property type="nucleotide sequence ID" value="XM_007864666.1"/>
</dbReference>
<dbReference type="InterPro" id="IPR002401">
    <property type="entry name" value="Cyt_P450_E_grp-I"/>
</dbReference>
<dbReference type="Proteomes" id="UP000030669">
    <property type="component" value="Unassembled WGS sequence"/>
</dbReference>
<dbReference type="GO" id="GO:0004497">
    <property type="term" value="F:monooxygenase activity"/>
    <property type="evidence" value="ECO:0007669"/>
    <property type="project" value="UniProtKB-KW"/>
</dbReference>
<dbReference type="CDD" id="cd11065">
    <property type="entry name" value="CYP64-like"/>
    <property type="match status" value="1"/>
</dbReference>
<keyword evidence="5 9" id="KW-0479">Metal-binding</keyword>
<evidence type="ECO:0000256" key="1">
    <source>
        <dbReference type="ARBA" id="ARBA00001971"/>
    </source>
</evidence>
<evidence type="ECO:0000256" key="5">
    <source>
        <dbReference type="ARBA" id="ARBA00022723"/>
    </source>
</evidence>
<keyword evidence="8 10" id="KW-0503">Monooxygenase</keyword>
<dbReference type="eggNOG" id="KOG0156">
    <property type="taxonomic scope" value="Eukaryota"/>
</dbReference>
<dbReference type="InterPro" id="IPR001128">
    <property type="entry name" value="Cyt_P450"/>
</dbReference>
<comment type="cofactor">
    <cofactor evidence="1 9">
        <name>heme</name>
        <dbReference type="ChEBI" id="CHEBI:30413"/>
    </cofactor>
</comment>
<dbReference type="OMA" id="ERFSKCN"/>
<dbReference type="PROSITE" id="PS00086">
    <property type="entry name" value="CYTOCHROME_P450"/>
    <property type="match status" value="1"/>
</dbReference>
<evidence type="ECO:0000256" key="8">
    <source>
        <dbReference type="ARBA" id="ARBA00023033"/>
    </source>
</evidence>
<evidence type="ECO:0000256" key="2">
    <source>
        <dbReference type="ARBA" id="ARBA00005179"/>
    </source>
</evidence>
<keyword evidence="11" id="KW-1133">Transmembrane helix</keyword>
<dbReference type="KEGG" id="gtr:GLOTRDRAFT_35792"/>
<name>S7RYW3_GLOTA</name>
<keyword evidence="11" id="KW-0812">Transmembrane</keyword>
<keyword evidence="13" id="KW-1185">Reference proteome</keyword>
<dbReference type="HOGENOM" id="CLU_001570_2_3_1"/>
<gene>
    <name evidence="12" type="ORF">GLOTRDRAFT_35792</name>
</gene>
<keyword evidence="11" id="KW-0472">Membrane</keyword>
<keyword evidence="7 9" id="KW-0408">Iron</keyword>
<dbReference type="PRINTS" id="PR00463">
    <property type="entry name" value="EP450I"/>
</dbReference>
<evidence type="ECO:0000256" key="3">
    <source>
        <dbReference type="ARBA" id="ARBA00010617"/>
    </source>
</evidence>
<organism evidence="12 13">
    <name type="scientific">Gloeophyllum trabeum (strain ATCC 11539 / FP-39264 / Madison 617)</name>
    <name type="common">Brown rot fungus</name>
    <dbReference type="NCBI Taxonomy" id="670483"/>
    <lineage>
        <taxon>Eukaryota</taxon>
        <taxon>Fungi</taxon>
        <taxon>Dikarya</taxon>
        <taxon>Basidiomycota</taxon>
        <taxon>Agaricomycotina</taxon>
        <taxon>Agaricomycetes</taxon>
        <taxon>Gloeophyllales</taxon>
        <taxon>Gloeophyllaceae</taxon>
        <taxon>Gloeophyllum</taxon>
    </lineage>
</organism>
<reference evidence="12 13" key="1">
    <citation type="journal article" date="2012" name="Science">
        <title>The Paleozoic origin of enzymatic lignin decomposition reconstructed from 31 fungal genomes.</title>
        <authorList>
            <person name="Floudas D."/>
            <person name="Binder M."/>
            <person name="Riley R."/>
            <person name="Barry K."/>
            <person name="Blanchette R.A."/>
            <person name="Henrissat B."/>
            <person name="Martinez A.T."/>
            <person name="Otillar R."/>
            <person name="Spatafora J.W."/>
            <person name="Yadav J.S."/>
            <person name="Aerts A."/>
            <person name="Benoit I."/>
            <person name="Boyd A."/>
            <person name="Carlson A."/>
            <person name="Copeland A."/>
            <person name="Coutinho P.M."/>
            <person name="de Vries R.P."/>
            <person name="Ferreira P."/>
            <person name="Findley K."/>
            <person name="Foster B."/>
            <person name="Gaskell J."/>
            <person name="Glotzer D."/>
            <person name="Gorecki P."/>
            <person name="Heitman J."/>
            <person name="Hesse C."/>
            <person name="Hori C."/>
            <person name="Igarashi K."/>
            <person name="Jurgens J.A."/>
            <person name="Kallen N."/>
            <person name="Kersten P."/>
            <person name="Kohler A."/>
            <person name="Kuees U."/>
            <person name="Kumar T.K.A."/>
            <person name="Kuo A."/>
            <person name="LaButti K."/>
            <person name="Larrondo L.F."/>
            <person name="Lindquist E."/>
            <person name="Ling A."/>
            <person name="Lombard V."/>
            <person name="Lucas S."/>
            <person name="Lundell T."/>
            <person name="Martin R."/>
            <person name="McLaughlin D.J."/>
            <person name="Morgenstern I."/>
            <person name="Morin E."/>
            <person name="Murat C."/>
            <person name="Nagy L.G."/>
            <person name="Nolan M."/>
            <person name="Ohm R.A."/>
            <person name="Patyshakuliyeva A."/>
            <person name="Rokas A."/>
            <person name="Ruiz-Duenas F.J."/>
            <person name="Sabat G."/>
            <person name="Salamov A."/>
            <person name="Samejima M."/>
            <person name="Schmutz J."/>
            <person name="Slot J.C."/>
            <person name="St John F."/>
            <person name="Stenlid J."/>
            <person name="Sun H."/>
            <person name="Sun S."/>
            <person name="Syed K."/>
            <person name="Tsang A."/>
            <person name="Wiebenga A."/>
            <person name="Young D."/>
            <person name="Pisabarro A."/>
            <person name="Eastwood D.C."/>
            <person name="Martin F."/>
            <person name="Cullen D."/>
            <person name="Grigoriev I.V."/>
            <person name="Hibbett D.S."/>
        </authorList>
    </citation>
    <scope>NUCLEOTIDE SEQUENCE [LARGE SCALE GENOMIC DNA]</scope>
    <source>
        <strain evidence="12 13">ATCC 11539</strain>
    </source>
</reference>
<dbReference type="Gene3D" id="1.10.630.10">
    <property type="entry name" value="Cytochrome P450"/>
    <property type="match status" value="1"/>
</dbReference>